<feature type="transmembrane region" description="Helical" evidence="6">
    <location>
        <begin position="350"/>
        <end position="370"/>
    </location>
</feature>
<dbReference type="InterPro" id="IPR011701">
    <property type="entry name" value="MFS"/>
</dbReference>
<accession>A0ABZ1U804</accession>
<feature type="transmembrane region" description="Helical" evidence="6">
    <location>
        <begin position="292"/>
        <end position="310"/>
    </location>
</feature>
<feature type="transmembrane region" description="Helical" evidence="6">
    <location>
        <begin position="229"/>
        <end position="249"/>
    </location>
</feature>
<protein>
    <submittedName>
        <fullName evidence="7">MFS transporter</fullName>
    </submittedName>
</protein>
<evidence type="ECO:0000256" key="1">
    <source>
        <dbReference type="ARBA" id="ARBA00004651"/>
    </source>
</evidence>
<dbReference type="InterPro" id="IPR036259">
    <property type="entry name" value="MFS_trans_sf"/>
</dbReference>
<keyword evidence="8" id="KW-1185">Reference proteome</keyword>
<organism evidence="7 8">
    <name type="scientific">Kitasatospora purpeofusca</name>
    <dbReference type="NCBI Taxonomy" id="67352"/>
    <lineage>
        <taxon>Bacteria</taxon>
        <taxon>Bacillati</taxon>
        <taxon>Actinomycetota</taxon>
        <taxon>Actinomycetes</taxon>
        <taxon>Kitasatosporales</taxon>
        <taxon>Streptomycetaceae</taxon>
        <taxon>Kitasatospora</taxon>
    </lineage>
</organism>
<feature type="transmembrane region" description="Helical" evidence="6">
    <location>
        <begin position="59"/>
        <end position="78"/>
    </location>
</feature>
<dbReference type="Gene3D" id="1.20.1250.20">
    <property type="entry name" value="MFS general substrate transporter like domains"/>
    <property type="match status" value="1"/>
</dbReference>
<feature type="transmembrane region" description="Helical" evidence="6">
    <location>
        <begin position="316"/>
        <end position="338"/>
    </location>
</feature>
<dbReference type="EMBL" id="CP108110">
    <property type="protein sequence ID" value="WUQ86359.1"/>
    <property type="molecule type" value="Genomic_DNA"/>
</dbReference>
<keyword evidence="4 6" id="KW-1133">Transmembrane helix</keyword>
<evidence type="ECO:0000256" key="4">
    <source>
        <dbReference type="ARBA" id="ARBA00022989"/>
    </source>
</evidence>
<evidence type="ECO:0000256" key="6">
    <source>
        <dbReference type="SAM" id="Phobius"/>
    </source>
</evidence>
<comment type="subcellular location">
    <subcellularLocation>
        <location evidence="1">Cell membrane</location>
        <topology evidence="1">Multi-pass membrane protein</topology>
    </subcellularLocation>
</comment>
<keyword evidence="5 6" id="KW-0472">Membrane</keyword>
<proteinExistence type="predicted"/>
<keyword evidence="2" id="KW-1003">Cell membrane</keyword>
<dbReference type="Proteomes" id="UP001432222">
    <property type="component" value="Chromosome"/>
</dbReference>
<feature type="transmembrane region" description="Helical" evidence="6">
    <location>
        <begin position="160"/>
        <end position="178"/>
    </location>
</feature>
<feature type="transmembrane region" description="Helical" evidence="6">
    <location>
        <begin position="376"/>
        <end position="397"/>
    </location>
</feature>
<feature type="transmembrane region" description="Helical" evidence="6">
    <location>
        <begin position="85"/>
        <end position="104"/>
    </location>
</feature>
<evidence type="ECO:0000256" key="2">
    <source>
        <dbReference type="ARBA" id="ARBA00022475"/>
    </source>
</evidence>
<name>A0ABZ1U804_9ACTN</name>
<evidence type="ECO:0000313" key="8">
    <source>
        <dbReference type="Proteomes" id="UP001432222"/>
    </source>
</evidence>
<dbReference type="CDD" id="cd06173">
    <property type="entry name" value="MFS_MefA_like"/>
    <property type="match status" value="1"/>
</dbReference>
<sequence>MTAADRPPGGAGLTALLRIRDARFYFGGLALSQFGDNVLLLAAGVWVKSLTGSDGAAGVIMFFVSAPALLSSVFGLLADRVRKRALMITVNLVMAAVTLALLTVDTSGDVWLVYAVMTAYGTALVITGAAESGLFVSMLPERLLGAANTMVMSLQESMKVVAPAVGAALFAAFGGHALATLDVATFLLAAGALALLTVREPAPRPSEKALRSELLTGVRQIARTPGLRLVVFGCGAVMGVMGFTNTALFGLVDEGLHRTPAYLGLLMCVQGVGSVVGGMFAPRLMARLGEGYFVVLGMALSAAGNALLLVPTEAVVLPGMVLRGIGLPWAVIGAYTLMQKRTPVELMGRAAGSVNLIIFVPQAVSVLVGAGLGEVLGHRALFAITSVGVAAVCGFLLSSAEVRSAVGEPAPDTTIESTSPERSQ</sequence>
<dbReference type="PANTHER" id="PTHR23513:SF6">
    <property type="entry name" value="MAJOR FACILITATOR SUPERFAMILY ASSOCIATED DOMAIN-CONTAINING PROTEIN"/>
    <property type="match status" value="1"/>
</dbReference>
<dbReference type="RefSeq" id="WP_328956986.1">
    <property type="nucleotide sequence ID" value="NZ_CP108110.1"/>
</dbReference>
<feature type="transmembrane region" description="Helical" evidence="6">
    <location>
        <begin position="110"/>
        <end position="139"/>
    </location>
</feature>
<evidence type="ECO:0000256" key="3">
    <source>
        <dbReference type="ARBA" id="ARBA00022692"/>
    </source>
</evidence>
<dbReference type="Pfam" id="PF07690">
    <property type="entry name" value="MFS_1"/>
    <property type="match status" value="1"/>
</dbReference>
<dbReference type="SUPFAM" id="SSF103473">
    <property type="entry name" value="MFS general substrate transporter"/>
    <property type="match status" value="1"/>
</dbReference>
<evidence type="ECO:0000313" key="7">
    <source>
        <dbReference type="EMBL" id="WUQ86359.1"/>
    </source>
</evidence>
<feature type="transmembrane region" description="Helical" evidence="6">
    <location>
        <begin position="184"/>
        <end position="202"/>
    </location>
</feature>
<evidence type="ECO:0000256" key="5">
    <source>
        <dbReference type="ARBA" id="ARBA00023136"/>
    </source>
</evidence>
<feature type="transmembrane region" description="Helical" evidence="6">
    <location>
        <begin position="261"/>
        <end position="280"/>
    </location>
</feature>
<feature type="transmembrane region" description="Helical" evidence="6">
    <location>
        <begin position="24"/>
        <end position="47"/>
    </location>
</feature>
<gene>
    <name evidence="7" type="ORF">OHA16_27445</name>
</gene>
<reference evidence="7" key="1">
    <citation type="submission" date="2022-10" db="EMBL/GenBank/DDBJ databases">
        <title>The complete genomes of actinobacterial strains from the NBC collection.</title>
        <authorList>
            <person name="Joergensen T.S."/>
            <person name="Alvarez Arevalo M."/>
            <person name="Sterndorff E.B."/>
            <person name="Faurdal D."/>
            <person name="Vuksanovic O."/>
            <person name="Mourched A.-S."/>
            <person name="Charusanti P."/>
            <person name="Shaw S."/>
            <person name="Blin K."/>
            <person name="Weber T."/>
        </authorList>
    </citation>
    <scope>NUCLEOTIDE SEQUENCE</scope>
    <source>
        <strain evidence="7">NBC_00222</strain>
    </source>
</reference>
<keyword evidence="3 6" id="KW-0812">Transmembrane</keyword>
<dbReference type="PANTHER" id="PTHR23513">
    <property type="entry name" value="INTEGRAL MEMBRANE EFFLUX PROTEIN-RELATED"/>
    <property type="match status" value="1"/>
</dbReference>